<evidence type="ECO:0000313" key="4">
    <source>
        <dbReference type="EMBL" id="CAG9622065.1"/>
    </source>
</evidence>
<keyword evidence="2" id="KW-0472">Membrane</keyword>
<dbReference type="InterPro" id="IPR025711">
    <property type="entry name" value="PepSY"/>
</dbReference>
<accession>A0ABM8YQ70</accession>
<proteinExistence type="predicted"/>
<dbReference type="RefSeq" id="WP_230502200.1">
    <property type="nucleotide sequence ID" value="NZ_CAKJTJ010000016.1"/>
</dbReference>
<feature type="region of interest" description="Disordered" evidence="1">
    <location>
        <begin position="94"/>
        <end position="118"/>
    </location>
</feature>
<feature type="transmembrane region" description="Helical" evidence="2">
    <location>
        <begin position="7"/>
        <end position="27"/>
    </location>
</feature>
<dbReference type="Pfam" id="PF03413">
    <property type="entry name" value="PepSY"/>
    <property type="match status" value="1"/>
</dbReference>
<organism evidence="4 5">
    <name type="scientific">Sutcliffiella rhizosphaerae</name>
    <dbReference type="NCBI Taxonomy" id="2880967"/>
    <lineage>
        <taxon>Bacteria</taxon>
        <taxon>Bacillati</taxon>
        <taxon>Bacillota</taxon>
        <taxon>Bacilli</taxon>
        <taxon>Bacillales</taxon>
        <taxon>Bacillaceae</taxon>
        <taxon>Sutcliffiella</taxon>
    </lineage>
</organism>
<keyword evidence="2" id="KW-0812">Transmembrane</keyword>
<evidence type="ECO:0000259" key="3">
    <source>
        <dbReference type="Pfam" id="PF03413"/>
    </source>
</evidence>
<keyword evidence="2" id="KW-1133">Transmembrane helix</keyword>
<keyword evidence="5" id="KW-1185">Reference proteome</keyword>
<protein>
    <recommendedName>
        <fullName evidence="3">PepSY domain-containing protein</fullName>
    </recommendedName>
</protein>
<evidence type="ECO:0000313" key="5">
    <source>
        <dbReference type="Proteomes" id="UP000789833"/>
    </source>
</evidence>
<reference evidence="4 5" key="1">
    <citation type="submission" date="2021-10" db="EMBL/GenBank/DDBJ databases">
        <authorList>
            <person name="Criscuolo A."/>
        </authorList>
    </citation>
    <scope>NUCLEOTIDE SEQUENCE [LARGE SCALE GENOMIC DNA]</scope>
    <source>
        <strain evidence="5">CIP 111883</strain>
    </source>
</reference>
<evidence type="ECO:0000256" key="1">
    <source>
        <dbReference type="SAM" id="MobiDB-lite"/>
    </source>
</evidence>
<gene>
    <name evidence="4" type="ORF">BACCIP111883_02856</name>
</gene>
<name>A0ABM8YQ70_9BACI</name>
<comment type="caution">
    <text evidence="4">The sequence shown here is derived from an EMBL/GenBank/DDBJ whole genome shotgun (WGS) entry which is preliminary data.</text>
</comment>
<sequence length="180" mass="20055">MRNNKGYLLIFAVIFVLLLGIAVYYLLSNQEGEMVSELTVREIVESQYGGSSITSLEKNDKTFVVLMENDMGQYQMLVNGLTGEITSLKLINRKGEDSQPNGQDGEESETPQDTPKPSMLTKDQAIEIALDEVHGAIEDIELDEKNGIKVYEVEIEVNDDTEATIIINAYTGEILSLTWD</sequence>
<feature type="domain" description="PepSY" evidence="3">
    <location>
        <begin position="120"/>
        <end position="176"/>
    </location>
</feature>
<evidence type="ECO:0000256" key="2">
    <source>
        <dbReference type="SAM" id="Phobius"/>
    </source>
</evidence>
<dbReference type="EMBL" id="CAKJTJ010000016">
    <property type="protein sequence ID" value="CAG9622065.1"/>
    <property type="molecule type" value="Genomic_DNA"/>
</dbReference>
<dbReference type="Gene3D" id="3.10.450.40">
    <property type="match status" value="1"/>
</dbReference>
<dbReference type="Proteomes" id="UP000789833">
    <property type="component" value="Unassembled WGS sequence"/>
</dbReference>